<dbReference type="RefSeq" id="WP_229572268.1">
    <property type="nucleotide sequence ID" value="NZ_AP025226.1"/>
</dbReference>
<feature type="transmembrane region" description="Helical" evidence="5">
    <location>
        <begin position="356"/>
        <end position="378"/>
    </location>
</feature>
<feature type="transmembrane region" description="Helical" evidence="5">
    <location>
        <begin position="140"/>
        <end position="157"/>
    </location>
</feature>
<feature type="transmembrane region" description="Helical" evidence="5">
    <location>
        <begin position="295"/>
        <end position="316"/>
    </location>
</feature>
<dbReference type="GO" id="GO:0005886">
    <property type="term" value="C:plasma membrane"/>
    <property type="evidence" value="ECO:0007669"/>
    <property type="project" value="TreeGrafter"/>
</dbReference>
<feature type="domain" description="Major facilitator superfamily (MFS) profile" evidence="6">
    <location>
        <begin position="7"/>
        <end position="381"/>
    </location>
</feature>
<evidence type="ECO:0000256" key="1">
    <source>
        <dbReference type="ARBA" id="ARBA00004141"/>
    </source>
</evidence>
<name>A0AAQ4CRG3_9CREN</name>
<evidence type="ECO:0000256" key="5">
    <source>
        <dbReference type="SAM" id="Phobius"/>
    </source>
</evidence>
<feature type="transmembrane region" description="Helical" evidence="5">
    <location>
        <begin position="239"/>
        <end position="258"/>
    </location>
</feature>
<dbReference type="PROSITE" id="PS50850">
    <property type="entry name" value="MFS"/>
    <property type="match status" value="1"/>
</dbReference>
<evidence type="ECO:0000256" key="3">
    <source>
        <dbReference type="ARBA" id="ARBA00022989"/>
    </source>
</evidence>
<keyword evidence="8" id="KW-1185">Reference proteome</keyword>
<feature type="transmembrane region" description="Helical" evidence="5">
    <location>
        <begin position="72"/>
        <end position="90"/>
    </location>
</feature>
<proteinExistence type="predicted"/>
<dbReference type="InterPro" id="IPR005829">
    <property type="entry name" value="Sugar_transporter_CS"/>
</dbReference>
<dbReference type="SUPFAM" id="SSF103473">
    <property type="entry name" value="MFS general substrate transporter"/>
    <property type="match status" value="1"/>
</dbReference>
<gene>
    <name evidence="7" type="ORF">SACC_14110</name>
</gene>
<keyword evidence="4 5" id="KW-0472">Membrane</keyword>
<feature type="transmembrane region" description="Helical" evidence="5">
    <location>
        <begin position="44"/>
        <end position="65"/>
    </location>
</feature>
<dbReference type="GeneID" id="68866138"/>
<protein>
    <submittedName>
        <fullName evidence="7">MFS transporter</fullName>
    </submittedName>
</protein>
<feature type="transmembrane region" description="Helical" evidence="5">
    <location>
        <begin position="328"/>
        <end position="350"/>
    </location>
</feature>
<dbReference type="PANTHER" id="PTHR23508:SF10">
    <property type="entry name" value="CARBOXYLIC ACID TRANSPORTER PROTEIN HOMOLOG"/>
    <property type="match status" value="1"/>
</dbReference>
<dbReference type="PROSITE" id="PS00217">
    <property type="entry name" value="SUGAR_TRANSPORT_2"/>
    <property type="match status" value="1"/>
</dbReference>
<dbReference type="InterPro" id="IPR020846">
    <property type="entry name" value="MFS_dom"/>
</dbReference>
<dbReference type="InterPro" id="IPR036259">
    <property type="entry name" value="MFS_trans_sf"/>
</dbReference>
<feature type="transmembrane region" description="Helical" evidence="5">
    <location>
        <begin position="163"/>
        <end position="182"/>
    </location>
</feature>
<dbReference type="Gene3D" id="1.20.1250.20">
    <property type="entry name" value="MFS general substrate transporter like domains"/>
    <property type="match status" value="2"/>
</dbReference>
<dbReference type="EMBL" id="AP025226">
    <property type="protein sequence ID" value="BDB98394.1"/>
    <property type="molecule type" value="Genomic_DNA"/>
</dbReference>
<dbReference type="CDD" id="cd17316">
    <property type="entry name" value="MFS_SV2_like"/>
    <property type="match status" value="1"/>
</dbReference>
<dbReference type="InterPro" id="IPR011701">
    <property type="entry name" value="MFS"/>
</dbReference>
<organism evidence="7 8">
    <name type="scientific">Saccharolobus caldissimus</name>
    <dbReference type="NCBI Taxonomy" id="1702097"/>
    <lineage>
        <taxon>Archaea</taxon>
        <taxon>Thermoproteota</taxon>
        <taxon>Thermoprotei</taxon>
        <taxon>Sulfolobales</taxon>
        <taxon>Sulfolobaceae</taxon>
        <taxon>Saccharolobus</taxon>
    </lineage>
</organism>
<dbReference type="PANTHER" id="PTHR23508">
    <property type="entry name" value="CARBOXYLIC ACID TRANSPORTER PROTEIN HOMOLOG"/>
    <property type="match status" value="1"/>
</dbReference>
<evidence type="ECO:0000256" key="2">
    <source>
        <dbReference type="ARBA" id="ARBA00022692"/>
    </source>
</evidence>
<feature type="transmembrane region" description="Helical" evidence="5">
    <location>
        <begin position="102"/>
        <end position="120"/>
    </location>
</feature>
<keyword evidence="2 5" id="KW-0812">Transmembrane</keyword>
<accession>A0AAQ4CRG3</accession>
<dbReference type="GO" id="GO:0046943">
    <property type="term" value="F:carboxylic acid transmembrane transporter activity"/>
    <property type="evidence" value="ECO:0007669"/>
    <property type="project" value="TreeGrafter"/>
</dbReference>
<feature type="transmembrane region" description="Helical" evidence="5">
    <location>
        <begin position="270"/>
        <end position="289"/>
    </location>
</feature>
<keyword evidence="3 5" id="KW-1133">Transmembrane helix</keyword>
<evidence type="ECO:0000259" key="6">
    <source>
        <dbReference type="PROSITE" id="PS50850"/>
    </source>
</evidence>
<evidence type="ECO:0000313" key="8">
    <source>
        <dbReference type="Proteomes" id="UP001319921"/>
    </source>
</evidence>
<sequence length="385" mass="42766">MKSYIHATITSTLAWAGNIYDLLLITYVYSFLEKIFNLSFFDVSLLFSLGLLGRVVGGIIFGSVADKKGRKFTLMIGTGGYSVFQAILAFSPNVLTLFLSRFIEGIFMGAQWTAGTVLAYENSPVNLRSFIISVVQSGYGLGYMLTGITYLLFLPYIDYEWRFFLLVGAFPLILLPYIKVKVKESSVSNYVNNKIRLMDYHRVILNASLAMSGMFVAYFVVFGNYTILAEDWAKMSPEILGDLMTIANLFLAVSFIIFGRLASVISVRKLIYIGIAGLGISLIFSVPLIPNILSMFIGTIFYAFFTGFWPLMPLLVAQSVPHEVRGLISGLTYNIGGFVGGLSNTIIGLIANVQSLHLWVDLLGYLFISVVFVSVITWPKYEIKS</sequence>
<dbReference type="Pfam" id="PF07690">
    <property type="entry name" value="MFS_1"/>
    <property type="match status" value="1"/>
</dbReference>
<feature type="transmembrane region" description="Helical" evidence="5">
    <location>
        <begin position="203"/>
        <end position="227"/>
    </location>
</feature>
<evidence type="ECO:0000313" key="7">
    <source>
        <dbReference type="EMBL" id="BDB98394.1"/>
    </source>
</evidence>
<feature type="transmembrane region" description="Helical" evidence="5">
    <location>
        <begin position="12"/>
        <end position="32"/>
    </location>
</feature>
<dbReference type="Proteomes" id="UP001319921">
    <property type="component" value="Chromosome"/>
</dbReference>
<dbReference type="KEGG" id="scas:SACC_14110"/>
<reference evidence="7 8" key="1">
    <citation type="journal article" date="2022" name="Microbiol. Resour. Announc.">
        <title>Complete Genome Sequence of the Hyperthermophilic and Acidophilic Archaeon Saccharolobus caldissimus Strain HS-3T.</title>
        <authorList>
            <person name="Sakai H.D."/>
            <person name="Kurosawa N."/>
        </authorList>
    </citation>
    <scope>NUCLEOTIDE SEQUENCE [LARGE SCALE GENOMIC DNA]</scope>
    <source>
        <strain evidence="7 8">JCM32116</strain>
    </source>
</reference>
<dbReference type="AlphaFoldDB" id="A0AAQ4CRG3"/>
<evidence type="ECO:0000256" key="4">
    <source>
        <dbReference type="ARBA" id="ARBA00023136"/>
    </source>
</evidence>
<comment type="subcellular location">
    <subcellularLocation>
        <location evidence="1">Membrane</location>
        <topology evidence="1">Multi-pass membrane protein</topology>
    </subcellularLocation>
</comment>